<dbReference type="Proteomes" id="UP000184330">
    <property type="component" value="Unassembled WGS sequence"/>
</dbReference>
<evidence type="ECO:0000313" key="1">
    <source>
        <dbReference type="EMBL" id="CZR65559.1"/>
    </source>
</evidence>
<dbReference type="PANTHER" id="PTHR39332">
    <property type="entry name" value="BLL4707 PROTEIN"/>
    <property type="match status" value="1"/>
</dbReference>
<keyword evidence="2" id="KW-1185">Reference proteome</keyword>
<proteinExistence type="predicted"/>
<reference evidence="1 2" key="1">
    <citation type="submission" date="2016-03" db="EMBL/GenBank/DDBJ databases">
        <authorList>
            <person name="Ploux O."/>
        </authorList>
    </citation>
    <scope>NUCLEOTIDE SEQUENCE [LARGE SCALE GENOMIC DNA]</scope>
    <source>
        <strain evidence="1 2">UAMH 11012</strain>
    </source>
</reference>
<dbReference type="Gene3D" id="3.30.530.20">
    <property type="match status" value="1"/>
</dbReference>
<dbReference type="InterPro" id="IPR023393">
    <property type="entry name" value="START-like_dom_sf"/>
</dbReference>
<organism evidence="1 2">
    <name type="scientific">Phialocephala subalpina</name>
    <dbReference type="NCBI Taxonomy" id="576137"/>
    <lineage>
        <taxon>Eukaryota</taxon>
        <taxon>Fungi</taxon>
        <taxon>Dikarya</taxon>
        <taxon>Ascomycota</taxon>
        <taxon>Pezizomycotina</taxon>
        <taxon>Leotiomycetes</taxon>
        <taxon>Helotiales</taxon>
        <taxon>Mollisiaceae</taxon>
        <taxon>Phialocephala</taxon>
        <taxon>Phialocephala fortinii species complex</taxon>
    </lineage>
</organism>
<dbReference type="STRING" id="576137.A0A1L7XKJ0"/>
<dbReference type="PANTHER" id="PTHR39332:SF7">
    <property type="entry name" value="SRPBCC FAMILY PROTEIN"/>
    <property type="match status" value="1"/>
</dbReference>
<protein>
    <recommendedName>
        <fullName evidence="3">SRPBCC family protein</fullName>
    </recommendedName>
</protein>
<accession>A0A1L7XKJ0</accession>
<dbReference type="CDD" id="cd07821">
    <property type="entry name" value="PYR_PYL_RCAR_like"/>
    <property type="match status" value="1"/>
</dbReference>
<evidence type="ECO:0000313" key="2">
    <source>
        <dbReference type="Proteomes" id="UP000184330"/>
    </source>
</evidence>
<sequence length="149" mass="16389">MSQTRTLICKEVVTINQPIGAVWAIISGFGAIKTWMPAIDSCLFEGDGIGAVRIVKFKGRVISEQLEICDPESHTISYRFLDPTGFPMLRGFGTISLIALDTSVTQVTWIADAEVVDDDGIAKIAPVFAPFIRENITTLQSHLERPSRH</sequence>
<evidence type="ECO:0008006" key="3">
    <source>
        <dbReference type="Google" id="ProtNLM"/>
    </source>
</evidence>
<dbReference type="Pfam" id="PF10604">
    <property type="entry name" value="Polyketide_cyc2"/>
    <property type="match status" value="1"/>
</dbReference>
<dbReference type="EMBL" id="FJOG01000031">
    <property type="protein sequence ID" value="CZR65559.1"/>
    <property type="molecule type" value="Genomic_DNA"/>
</dbReference>
<dbReference type="InterPro" id="IPR019587">
    <property type="entry name" value="Polyketide_cyclase/dehydratase"/>
</dbReference>
<name>A0A1L7XKJ0_9HELO</name>
<dbReference type="SUPFAM" id="SSF55961">
    <property type="entry name" value="Bet v1-like"/>
    <property type="match status" value="1"/>
</dbReference>
<dbReference type="AlphaFoldDB" id="A0A1L7XKJ0"/>
<gene>
    <name evidence="1" type="ORF">PAC_15459</name>
</gene>
<dbReference type="OrthoDB" id="4436220at2759"/>